<comment type="subcellular location">
    <subcellularLocation>
        <location evidence="1">Cytoplasm</location>
    </subcellularLocation>
</comment>
<dbReference type="PANTHER" id="PTHR33705:SF2">
    <property type="entry name" value="PHOSPHOCARRIER PROTEIN NPR"/>
    <property type="match status" value="1"/>
</dbReference>
<accession>A0A0R3KSK3</accession>
<dbReference type="OrthoDB" id="9798965at2"/>
<dbReference type="GO" id="GO:0005737">
    <property type="term" value="C:cytoplasm"/>
    <property type="evidence" value="ECO:0007669"/>
    <property type="project" value="UniProtKB-SubCell"/>
</dbReference>
<evidence type="ECO:0000256" key="3">
    <source>
        <dbReference type="ARBA" id="ARBA00022490"/>
    </source>
</evidence>
<dbReference type="PROSITE" id="PS00369">
    <property type="entry name" value="PTS_HPR_HIS"/>
    <property type="match status" value="1"/>
</dbReference>
<sequence>MSDDAAPGKELGSGVPAGAISRELLIINKRGLHARASAKFVQMVERFNAEVWVTRGNETVGGTSIMGLMMLAAGPGTTVTVSATGPEAQAAVDAIAALIADKFNEEGV</sequence>
<name>A0A0R3KSK3_9BRAD</name>
<protein>
    <submittedName>
        <fullName evidence="6">Serine kinase</fullName>
    </submittedName>
</protein>
<dbReference type="PRINTS" id="PR00107">
    <property type="entry name" value="PHOSPHOCPHPR"/>
</dbReference>
<dbReference type="GO" id="GO:0016301">
    <property type="term" value="F:kinase activity"/>
    <property type="evidence" value="ECO:0007669"/>
    <property type="project" value="UniProtKB-KW"/>
</dbReference>
<dbReference type="Pfam" id="PF00381">
    <property type="entry name" value="PTS-HPr"/>
    <property type="match status" value="1"/>
</dbReference>
<dbReference type="SUPFAM" id="SSF55594">
    <property type="entry name" value="HPr-like"/>
    <property type="match status" value="1"/>
</dbReference>
<reference evidence="6 7" key="1">
    <citation type="submission" date="2014-03" db="EMBL/GenBank/DDBJ databases">
        <title>Bradyrhizobium valentinum sp. nov., isolated from effective nodules of Lupinus mariae-josephae, a lupine endemic of basic-lime soils in Eastern Spain.</title>
        <authorList>
            <person name="Duran D."/>
            <person name="Rey L."/>
            <person name="Navarro A."/>
            <person name="Busquets A."/>
            <person name="Imperial J."/>
            <person name="Ruiz-Argueso T."/>
        </authorList>
    </citation>
    <scope>NUCLEOTIDE SEQUENCE [LARGE SCALE GENOMIC DNA]</scope>
    <source>
        <strain evidence="6 7">PAC68</strain>
    </source>
</reference>
<evidence type="ECO:0000256" key="1">
    <source>
        <dbReference type="ARBA" id="ARBA00004496"/>
    </source>
</evidence>
<dbReference type="PANTHER" id="PTHR33705">
    <property type="entry name" value="PHOSPHOCARRIER PROTEIN HPR"/>
    <property type="match status" value="1"/>
</dbReference>
<dbReference type="InterPro" id="IPR035895">
    <property type="entry name" value="HPr-like_sf"/>
</dbReference>
<dbReference type="Proteomes" id="UP000050863">
    <property type="component" value="Unassembled WGS sequence"/>
</dbReference>
<keyword evidence="7" id="KW-1185">Reference proteome</keyword>
<dbReference type="PROSITE" id="PS51350">
    <property type="entry name" value="PTS_HPR_DOM"/>
    <property type="match status" value="1"/>
</dbReference>
<dbReference type="InterPro" id="IPR050399">
    <property type="entry name" value="HPr"/>
</dbReference>
<dbReference type="CDD" id="cd00367">
    <property type="entry name" value="PTS-HPr_like"/>
    <property type="match status" value="1"/>
</dbReference>
<comment type="similarity">
    <text evidence="2">Belongs to the HPr family.</text>
</comment>
<comment type="caution">
    <text evidence="6">The sequence shown here is derived from an EMBL/GenBank/DDBJ whole genome shotgun (WGS) entry which is preliminary data.</text>
</comment>
<proteinExistence type="inferred from homology"/>
<dbReference type="AlphaFoldDB" id="A0A0R3KSK3"/>
<dbReference type="EMBL" id="LLXZ01000197">
    <property type="protein sequence ID" value="KRQ96558.1"/>
    <property type="molecule type" value="Genomic_DNA"/>
</dbReference>
<evidence type="ECO:0000313" key="7">
    <source>
        <dbReference type="Proteomes" id="UP000050863"/>
    </source>
</evidence>
<organism evidence="6 7">
    <name type="scientific">Bradyrhizobium jicamae</name>
    <dbReference type="NCBI Taxonomy" id="280332"/>
    <lineage>
        <taxon>Bacteria</taxon>
        <taxon>Pseudomonadati</taxon>
        <taxon>Pseudomonadota</taxon>
        <taxon>Alphaproteobacteria</taxon>
        <taxon>Hyphomicrobiales</taxon>
        <taxon>Nitrobacteraceae</taxon>
        <taxon>Bradyrhizobium</taxon>
    </lineage>
</organism>
<evidence type="ECO:0000313" key="6">
    <source>
        <dbReference type="EMBL" id="KRQ96558.1"/>
    </source>
</evidence>
<keyword evidence="4" id="KW-0598">Phosphotransferase system</keyword>
<feature type="domain" description="HPr" evidence="5">
    <location>
        <begin position="19"/>
        <end position="106"/>
    </location>
</feature>
<keyword evidence="6" id="KW-0418">Kinase</keyword>
<evidence type="ECO:0000259" key="5">
    <source>
        <dbReference type="PROSITE" id="PS51350"/>
    </source>
</evidence>
<dbReference type="InterPro" id="IPR000032">
    <property type="entry name" value="HPr-like"/>
</dbReference>
<dbReference type="RefSeq" id="WP_057839662.1">
    <property type="nucleotide sequence ID" value="NZ_LLXZ01000197.1"/>
</dbReference>
<evidence type="ECO:0000256" key="4">
    <source>
        <dbReference type="ARBA" id="ARBA00022683"/>
    </source>
</evidence>
<dbReference type="InterPro" id="IPR001020">
    <property type="entry name" value="PTS_HPr_His_P_site"/>
</dbReference>
<dbReference type="NCBIfam" id="TIGR01003">
    <property type="entry name" value="PTS_HPr_family"/>
    <property type="match status" value="1"/>
</dbReference>
<evidence type="ECO:0000256" key="2">
    <source>
        <dbReference type="ARBA" id="ARBA00010736"/>
    </source>
</evidence>
<gene>
    <name evidence="6" type="ORF">CQ12_08845</name>
</gene>
<dbReference type="STRING" id="280332.CQ12_08845"/>
<keyword evidence="6" id="KW-0808">Transferase</keyword>
<keyword evidence="3" id="KW-0963">Cytoplasm</keyword>
<dbReference type="Gene3D" id="3.30.1340.10">
    <property type="entry name" value="HPr-like"/>
    <property type="match status" value="1"/>
</dbReference>
<dbReference type="GO" id="GO:0009401">
    <property type="term" value="P:phosphoenolpyruvate-dependent sugar phosphotransferase system"/>
    <property type="evidence" value="ECO:0007669"/>
    <property type="project" value="UniProtKB-KW"/>
</dbReference>